<keyword evidence="2" id="KW-1185">Reference proteome</keyword>
<dbReference type="EMBL" id="JAYMYQ010000010">
    <property type="protein sequence ID" value="KAK7308242.1"/>
    <property type="molecule type" value="Genomic_DNA"/>
</dbReference>
<gene>
    <name evidence="1" type="ORF">VNO77_41844</name>
</gene>
<evidence type="ECO:0000313" key="1">
    <source>
        <dbReference type="EMBL" id="KAK7308242.1"/>
    </source>
</evidence>
<comment type="caution">
    <text evidence="1">The sequence shown here is derived from an EMBL/GenBank/DDBJ whole genome shotgun (WGS) entry which is preliminary data.</text>
</comment>
<dbReference type="Proteomes" id="UP001367508">
    <property type="component" value="Unassembled WGS sequence"/>
</dbReference>
<protein>
    <submittedName>
        <fullName evidence="1">Uncharacterized protein</fullName>
    </submittedName>
</protein>
<name>A0AAN9K274_CANGL</name>
<sequence length="114" mass="13094">MVSHFDLKIQHRRARRKGYALRSQVKESQLLLFKSHRWILIITTPSGKTTVQVACVDENGIFHNEMMLASSLLTRVDLGQNDFEDLRNSVLLCQSNLGNSDCKTYLNLERTITD</sequence>
<accession>A0AAN9K274</accession>
<reference evidence="1 2" key="1">
    <citation type="submission" date="2024-01" db="EMBL/GenBank/DDBJ databases">
        <title>The genomes of 5 underutilized Papilionoideae crops provide insights into root nodulation and disease resistanc.</title>
        <authorList>
            <person name="Jiang F."/>
        </authorList>
    </citation>
    <scope>NUCLEOTIDE SEQUENCE [LARGE SCALE GENOMIC DNA]</scope>
    <source>
        <strain evidence="1">LVBAO_FW01</strain>
        <tissue evidence="1">Leaves</tissue>
    </source>
</reference>
<dbReference type="AlphaFoldDB" id="A0AAN9K274"/>
<evidence type="ECO:0000313" key="2">
    <source>
        <dbReference type="Proteomes" id="UP001367508"/>
    </source>
</evidence>
<proteinExistence type="predicted"/>
<organism evidence="1 2">
    <name type="scientific">Canavalia gladiata</name>
    <name type="common">Sword bean</name>
    <name type="synonym">Dolichos gladiatus</name>
    <dbReference type="NCBI Taxonomy" id="3824"/>
    <lineage>
        <taxon>Eukaryota</taxon>
        <taxon>Viridiplantae</taxon>
        <taxon>Streptophyta</taxon>
        <taxon>Embryophyta</taxon>
        <taxon>Tracheophyta</taxon>
        <taxon>Spermatophyta</taxon>
        <taxon>Magnoliopsida</taxon>
        <taxon>eudicotyledons</taxon>
        <taxon>Gunneridae</taxon>
        <taxon>Pentapetalae</taxon>
        <taxon>rosids</taxon>
        <taxon>fabids</taxon>
        <taxon>Fabales</taxon>
        <taxon>Fabaceae</taxon>
        <taxon>Papilionoideae</taxon>
        <taxon>50 kb inversion clade</taxon>
        <taxon>NPAAA clade</taxon>
        <taxon>indigoferoid/millettioid clade</taxon>
        <taxon>Phaseoleae</taxon>
        <taxon>Canavalia</taxon>
    </lineage>
</organism>